<evidence type="ECO:0000259" key="9">
    <source>
        <dbReference type="Pfam" id="PF00884"/>
    </source>
</evidence>
<keyword evidence="12" id="KW-1185">Reference proteome</keyword>
<sequence>MGAKVLKSLSVNRVTFLLALFFVMIFNIPFFSVVKKGLEHQSHIDPVFVATIPVFLVAALGFLFSFFSFKYLLKPFFIALILLSSGVFFAAYKYGVVFDTGMIENTFQTNSAEALTYVNWASFTNFALTGLVPAFLLYKADIEYRPFTKEMLRKLVFMLANLTVVVAIAFVYMQNYASFVRNNDQIKHYIVPTYFIGSASKYIYQNYLQAPITYQELGLDAKVIKPAAMKEEKPKLLVLVVGETARAMNYQYYGYNRPTNQYTKDLGLIAFNNVQSCGTATAVSLPCMFSRMNRKDYEARQARSQDTAVDVLHHAGVNVFWVDNDSGCKGVCDRVPNYTIDVNMDKKLCDGEFCKDQVMVDKLDELLTTKEQPNQDRLIVLHIVGSHGPTYYLRYPDDHKQFTPDCPRSDIQNCSHNELVNTYDNTILYTDYILSEIVKRLQQQHMYAPAMMYLSDHGESLGEKGLYLHGTPYGIAPAEQTTVPWLSWISAGYAQENGLSESCLSGLQQRSGYSQDNLFDTLLGLFNVSTQVYRPKEDIFKQCRT</sequence>
<organism evidence="11 12">
    <name type="scientific">Shewanella yunxiaonensis</name>
    <dbReference type="NCBI Taxonomy" id="2829809"/>
    <lineage>
        <taxon>Bacteria</taxon>
        <taxon>Pseudomonadati</taxon>
        <taxon>Pseudomonadota</taxon>
        <taxon>Gammaproteobacteria</taxon>
        <taxon>Alteromonadales</taxon>
        <taxon>Shewanellaceae</taxon>
        <taxon>Shewanella</taxon>
    </lineage>
</organism>
<evidence type="ECO:0000256" key="7">
    <source>
        <dbReference type="ARBA" id="ARBA00023136"/>
    </source>
</evidence>
<dbReference type="PANTHER" id="PTHR30443">
    <property type="entry name" value="INNER MEMBRANE PROTEIN"/>
    <property type="match status" value="1"/>
</dbReference>
<dbReference type="NCBIfam" id="NF028537">
    <property type="entry name" value="P_eth_NH2_trans"/>
    <property type="match status" value="1"/>
</dbReference>
<keyword evidence="4 11" id="KW-0808">Transferase</keyword>
<dbReference type="SUPFAM" id="SSF53649">
    <property type="entry name" value="Alkaline phosphatase-like"/>
    <property type="match status" value="1"/>
</dbReference>
<dbReference type="GO" id="GO:0016740">
    <property type="term" value="F:transferase activity"/>
    <property type="evidence" value="ECO:0007669"/>
    <property type="project" value="UniProtKB-KW"/>
</dbReference>
<keyword evidence="2" id="KW-1003">Cell membrane</keyword>
<keyword evidence="7 8" id="KW-0472">Membrane</keyword>
<feature type="transmembrane region" description="Helical" evidence="8">
    <location>
        <begin position="76"/>
        <end position="97"/>
    </location>
</feature>
<gene>
    <name evidence="11" type="ORF">KDN34_08650</name>
</gene>
<evidence type="ECO:0000313" key="11">
    <source>
        <dbReference type="EMBL" id="QUN07450.1"/>
    </source>
</evidence>
<protein>
    <submittedName>
        <fullName evidence="11">Phosphoethanolamine--lipid A transferase</fullName>
    </submittedName>
</protein>
<name>A0ABX7YXQ1_9GAMM</name>
<proteinExistence type="predicted"/>
<dbReference type="Proteomes" id="UP000679575">
    <property type="component" value="Chromosome"/>
</dbReference>
<dbReference type="CDD" id="cd16017">
    <property type="entry name" value="LptA"/>
    <property type="match status" value="1"/>
</dbReference>
<dbReference type="PANTHER" id="PTHR30443:SF0">
    <property type="entry name" value="PHOSPHOETHANOLAMINE TRANSFERASE EPTA"/>
    <property type="match status" value="1"/>
</dbReference>
<feature type="transmembrane region" description="Helical" evidence="8">
    <location>
        <begin position="46"/>
        <end position="69"/>
    </location>
</feature>
<dbReference type="InterPro" id="IPR000917">
    <property type="entry name" value="Sulfatase_N"/>
</dbReference>
<dbReference type="InterPro" id="IPR058130">
    <property type="entry name" value="PEA_transf_C"/>
</dbReference>
<evidence type="ECO:0000256" key="3">
    <source>
        <dbReference type="ARBA" id="ARBA00022519"/>
    </source>
</evidence>
<dbReference type="EMBL" id="CP073587">
    <property type="protein sequence ID" value="QUN07450.1"/>
    <property type="molecule type" value="Genomic_DNA"/>
</dbReference>
<feature type="domain" description="Sulfatase N-terminal" evidence="9">
    <location>
        <begin position="236"/>
        <end position="528"/>
    </location>
</feature>
<feature type="domain" description="Phosphoethanolamine transferase N-terminal" evidence="10">
    <location>
        <begin position="56"/>
        <end position="207"/>
    </location>
</feature>
<dbReference type="InterPro" id="IPR040423">
    <property type="entry name" value="PEA_transferase"/>
</dbReference>
<evidence type="ECO:0000256" key="1">
    <source>
        <dbReference type="ARBA" id="ARBA00004429"/>
    </source>
</evidence>
<evidence type="ECO:0000313" key="12">
    <source>
        <dbReference type="Proteomes" id="UP000679575"/>
    </source>
</evidence>
<dbReference type="Pfam" id="PF00884">
    <property type="entry name" value="Sulfatase"/>
    <property type="match status" value="1"/>
</dbReference>
<dbReference type="Pfam" id="PF08019">
    <property type="entry name" value="EptA_B_N"/>
    <property type="match status" value="1"/>
</dbReference>
<evidence type="ECO:0000256" key="8">
    <source>
        <dbReference type="SAM" id="Phobius"/>
    </source>
</evidence>
<dbReference type="InterPro" id="IPR012549">
    <property type="entry name" value="EptA-like_N"/>
</dbReference>
<evidence type="ECO:0000256" key="5">
    <source>
        <dbReference type="ARBA" id="ARBA00022692"/>
    </source>
</evidence>
<feature type="transmembrane region" description="Helical" evidence="8">
    <location>
        <begin position="117"/>
        <end position="140"/>
    </location>
</feature>
<evidence type="ECO:0000256" key="2">
    <source>
        <dbReference type="ARBA" id="ARBA00022475"/>
    </source>
</evidence>
<dbReference type="Gene3D" id="3.40.720.10">
    <property type="entry name" value="Alkaline Phosphatase, subunit A"/>
    <property type="match status" value="1"/>
</dbReference>
<evidence type="ECO:0000259" key="10">
    <source>
        <dbReference type="Pfam" id="PF08019"/>
    </source>
</evidence>
<feature type="transmembrane region" description="Helical" evidence="8">
    <location>
        <begin position="152"/>
        <end position="173"/>
    </location>
</feature>
<keyword evidence="6 8" id="KW-1133">Transmembrane helix</keyword>
<comment type="subcellular location">
    <subcellularLocation>
        <location evidence="1">Cell inner membrane</location>
        <topology evidence="1">Multi-pass membrane protein</topology>
    </subcellularLocation>
</comment>
<evidence type="ECO:0000256" key="6">
    <source>
        <dbReference type="ARBA" id="ARBA00022989"/>
    </source>
</evidence>
<dbReference type="InterPro" id="IPR017850">
    <property type="entry name" value="Alkaline_phosphatase_core_sf"/>
</dbReference>
<reference evidence="11 12" key="1">
    <citation type="submission" date="2021-04" db="EMBL/GenBank/DDBJ databases">
        <title>Novel species identification of genus Shewanella.</title>
        <authorList>
            <person name="Liu G."/>
        </authorList>
    </citation>
    <scope>NUCLEOTIDE SEQUENCE [LARGE SCALE GENOMIC DNA]</scope>
    <source>
        <strain evidence="11 12">FJAT-54481</strain>
    </source>
</reference>
<evidence type="ECO:0000256" key="4">
    <source>
        <dbReference type="ARBA" id="ARBA00022679"/>
    </source>
</evidence>
<keyword evidence="5 8" id="KW-0812">Transmembrane</keyword>
<feature type="transmembrane region" description="Helical" evidence="8">
    <location>
        <begin position="14"/>
        <end position="34"/>
    </location>
</feature>
<accession>A0ABX7YXQ1</accession>
<keyword evidence="3" id="KW-0997">Cell inner membrane</keyword>